<dbReference type="InterPro" id="IPR002195">
    <property type="entry name" value="Dihydroorotase_CS"/>
</dbReference>
<dbReference type="InterPro" id="IPR001245">
    <property type="entry name" value="Ser-Thr/Tyr_kinase_cat_dom"/>
</dbReference>
<keyword evidence="17 27" id="KW-1133">Transmembrane helix</keyword>
<dbReference type="FunFam" id="3.30.430.20:FF:000007">
    <property type="entry name" value="Cysteine-rich receptor-like protein kinase 11"/>
    <property type="match status" value="3"/>
</dbReference>
<dbReference type="Gene3D" id="3.30.430.20">
    <property type="entry name" value="Gnk2 domain, C-X8-C-X2-C motif"/>
    <property type="match status" value="6"/>
</dbReference>
<dbReference type="PROSITE" id="PS00107">
    <property type="entry name" value="PROTEIN_KINASE_ATP"/>
    <property type="match status" value="3"/>
</dbReference>
<keyword evidence="10" id="KW-0677">Repeat</keyword>
<keyword evidence="15 25" id="KW-0067">ATP-binding</keyword>
<dbReference type="Gramene" id="A01p14270.2_BraZ1">
    <property type="protein sequence ID" value="A01p14270.2_BraZ1.CDS"/>
    <property type="gene ID" value="A01g14270.2_BraZ1"/>
</dbReference>
<dbReference type="EMBL" id="LS974617">
    <property type="protein sequence ID" value="CAG7887351.1"/>
    <property type="molecule type" value="Genomic_DNA"/>
</dbReference>
<evidence type="ECO:0000256" key="9">
    <source>
        <dbReference type="ARBA" id="ARBA00022729"/>
    </source>
</evidence>
<evidence type="ECO:0000256" key="4">
    <source>
        <dbReference type="ARBA" id="ARBA00012860"/>
    </source>
</evidence>
<evidence type="ECO:0000256" key="12">
    <source>
        <dbReference type="ARBA" id="ARBA00022777"/>
    </source>
</evidence>
<dbReference type="NCBIfam" id="TIGR00856">
    <property type="entry name" value="pyrC_dimer"/>
    <property type="match status" value="1"/>
</dbReference>
<feature type="binding site" evidence="25">
    <location>
        <position position="1121"/>
    </location>
    <ligand>
        <name>ATP</name>
        <dbReference type="ChEBI" id="CHEBI:30616"/>
    </ligand>
</feature>
<dbReference type="SMART" id="SM00220">
    <property type="entry name" value="S_TKc"/>
    <property type="match status" value="3"/>
</dbReference>
<dbReference type="InterPro" id="IPR038408">
    <property type="entry name" value="GNK2_sf"/>
</dbReference>
<dbReference type="PROSITE" id="PS50011">
    <property type="entry name" value="PROTEIN_KINASE_DOM"/>
    <property type="match status" value="3"/>
</dbReference>
<comment type="subcellular location">
    <subcellularLocation>
        <location evidence="1">Membrane</location>
        <topology evidence="1">Single-pass membrane protein</topology>
    </subcellularLocation>
</comment>
<organism evidence="31 32">
    <name type="scientific">Brassica campestris</name>
    <name type="common">Field mustard</name>
    <dbReference type="NCBI Taxonomy" id="3711"/>
    <lineage>
        <taxon>Eukaryota</taxon>
        <taxon>Viridiplantae</taxon>
        <taxon>Streptophyta</taxon>
        <taxon>Embryophyta</taxon>
        <taxon>Tracheophyta</taxon>
        <taxon>Spermatophyta</taxon>
        <taxon>Magnoliopsida</taxon>
        <taxon>eudicotyledons</taxon>
        <taxon>Gunneridae</taxon>
        <taxon>Pentapetalae</taxon>
        <taxon>rosids</taxon>
        <taxon>malvids</taxon>
        <taxon>Brassicales</taxon>
        <taxon>Brassicaceae</taxon>
        <taxon>Brassiceae</taxon>
        <taxon>Brassica</taxon>
    </lineage>
</organism>
<dbReference type="Pfam" id="PF01657">
    <property type="entry name" value="Stress-antifung"/>
    <property type="match status" value="6"/>
</dbReference>
<dbReference type="Gene3D" id="3.20.20.140">
    <property type="entry name" value="Metal-dependent hydrolases"/>
    <property type="match status" value="1"/>
</dbReference>
<evidence type="ECO:0000256" key="22">
    <source>
        <dbReference type="ARBA" id="ARBA00047951"/>
    </source>
</evidence>
<accession>A0A8D9LUK9</accession>
<keyword evidence="19" id="KW-0675">Receptor</keyword>
<feature type="domain" description="Protein kinase" evidence="29">
    <location>
        <begin position="348"/>
        <end position="627"/>
    </location>
</feature>
<evidence type="ECO:0000256" key="11">
    <source>
        <dbReference type="ARBA" id="ARBA00022741"/>
    </source>
</evidence>
<comment type="catalytic activity">
    <reaction evidence="23">
        <text>(S)-dihydroorotate + H2O = N-carbamoyl-L-aspartate + H(+)</text>
        <dbReference type="Rhea" id="RHEA:24296"/>
        <dbReference type="ChEBI" id="CHEBI:15377"/>
        <dbReference type="ChEBI" id="CHEBI:15378"/>
        <dbReference type="ChEBI" id="CHEBI:30864"/>
        <dbReference type="ChEBI" id="CHEBI:32814"/>
        <dbReference type="EC" id="3.5.2.3"/>
    </reaction>
</comment>
<dbReference type="InterPro" id="IPR006680">
    <property type="entry name" value="Amidohydro-rel"/>
</dbReference>
<dbReference type="FunFam" id="3.30.200.20:FF:000142">
    <property type="entry name" value="Cysteine-rich receptor-like protein kinase 10"/>
    <property type="match status" value="3"/>
</dbReference>
<dbReference type="PROSITE" id="PS00482">
    <property type="entry name" value="DIHYDROOROTASE_1"/>
    <property type="match status" value="1"/>
</dbReference>
<dbReference type="GO" id="GO:0016020">
    <property type="term" value="C:membrane"/>
    <property type="evidence" value="ECO:0007669"/>
    <property type="project" value="UniProtKB-SubCell"/>
</dbReference>
<evidence type="ECO:0000256" key="18">
    <source>
        <dbReference type="ARBA" id="ARBA00023136"/>
    </source>
</evidence>
<dbReference type="HAMAP" id="MF_00219">
    <property type="entry name" value="PyrC_classII"/>
    <property type="match status" value="1"/>
</dbReference>
<evidence type="ECO:0000256" key="26">
    <source>
        <dbReference type="SAM" id="MobiDB-lite"/>
    </source>
</evidence>
<feature type="domain" description="Gnk2-homologous" evidence="30">
    <location>
        <begin position="135"/>
        <end position="248"/>
    </location>
</feature>
<dbReference type="PROSITE" id="PS00483">
    <property type="entry name" value="DIHYDROOROTASE_2"/>
    <property type="match status" value="1"/>
</dbReference>
<feature type="domain" description="Gnk2-homologous" evidence="30">
    <location>
        <begin position="1562"/>
        <end position="1675"/>
    </location>
</feature>
<dbReference type="InterPro" id="IPR002902">
    <property type="entry name" value="GNK2"/>
</dbReference>
<dbReference type="InterPro" id="IPR004721">
    <property type="entry name" value="DHOdimr"/>
</dbReference>
<keyword evidence="5" id="KW-0723">Serine/threonine-protein kinase</keyword>
<evidence type="ECO:0000256" key="2">
    <source>
        <dbReference type="ARBA" id="ARBA00004880"/>
    </source>
</evidence>
<evidence type="ECO:0000256" key="16">
    <source>
        <dbReference type="ARBA" id="ARBA00022975"/>
    </source>
</evidence>
<evidence type="ECO:0000256" key="7">
    <source>
        <dbReference type="ARBA" id="ARBA00022692"/>
    </source>
</evidence>
<feature type="binding site" evidence="25">
    <location>
        <position position="1802"/>
    </location>
    <ligand>
        <name>ATP</name>
        <dbReference type="ChEBI" id="CHEBI:30616"/>
    </ligand>
</feature>
<feature type="transmembrane region" description="Helical" evidence="27">
    <location>
        <begin position="1033"/>
        <end position="1056"/>
    </location>
</feature>
<dbReference type="SUPFAM" id="SSF56112">
    <property type="entry name" value="Protein kinase-like (PK-like)"/>
    <property type="match status" value="3"/>
</dbReference>
<evidence type="ECO:0000256" key="15">
    <source>
        <dbReference type="ARBA" id="ARBA00022840"/>
    </source>
</evidence>
<dbReference type="CDD" id="cd23509">
    <property type="entry name" value="Gnk2-like"/>
    <property type="match status" value="6"/>
</dbReference>
<dbReference type="FunFam" id="3.30.430.20:FF:000003">
    <property type="entry name" value="Cysteine-rich RLK (RECEPTOR-like protein kinase) 10"/>
    <property type="match status" value="3"/>
</dbReference>
<evidence type="ECO:0000256" key="21">
    <source>
        <dbReference type="ARBA" id="ARBA00047558"/>
    </source>
</evidence>
<dbReference type="InterPro" id="IPR011009">
    <property type="entry name" value="Kinase-like_dom_sf"/>
</dbReference>
<dbReference type="FunFam" id="3.20.20.140:FF:000006">
    <property type="entry name" value="Dihydroorotase"/>
    <property type="match status" value="1"/>
</dbReference>
<evidence type="ECO:0000256" key="1">
    <source>
        <dbReference type="ARBA" id="ARBA00004167"/>
    </source>
</evidence>
<dbReference type="PROSITE" id="PS51473">
    <property type="entry name" value="GNK2"/>
    <property type="match status" value="6"/>
</dbReference>
<dbReference type="GO" id="GO:0019856">
    <property type="term" value="P:pyrimidine nucleobase biosynthetic process"/>
    <property type="evidence" value="ECO:0007669"/>
    <property type="project" value="InterPro"/>
</dbReference>
<dbReference type="GO" id="GO:0004151">
    <property type="term" value="F:dihydroorotase activity"/>
    <property type="evidence" value="ECO:0007669"/>
    <property type="project" value="UniProtKB-EC"/>
</dbReference>
<evidence type="ECO:0000256" key="20">
    <source>
        <dbReference type="ARBA" id="ARBA00023180"/>
    </source>
</evidence>
<feature type="transmembrane region" description="Helical" evidence="27">
    <location>
        <begin position="716"/>
        <end position="734"/>
    </location>
</feature>
<dbReference type="PANTHER" id="PTHR27002:SF1059">
    <property type="entry name" value="BNAA01G12660D PROTEIN"/>
    <property type="match status" value="1"/>
</dbReference>
<keyword evidence="6" id="KW-0808">Transferase</keyword>
<evidence type="ECO:0000256" key="6">
    <source>
        <dbReference type="ARBA" id="ARBA00022679"/>
    </source>
</evidence>
<dbReference type="GO" id="GO:0044205">
    <property type="term" value="P:'de novo' UMP biosynthetic process"/>
    <property type="evidence" value="ECO:0007669"/>
    <property type="project" value="UniProtKB-UniPathway"/>
</dbReference>
<keyword evidence="11 25" id="KW-0547">Nucleotide-binding</keyword>
<dbReference type="InterPro" id="IPR032466">
    <property type="entry name" value="Metal_Hydrolase"/>
</dbReference>
<name>A0A8D9LUK9_BRACM</name>
<feature type="transmembrane region" description="Helical" evidence="27">
    <location>
        <begin position="290"/>
        <end position="311"/>
    </location>
</feature>
<feature type="domain" description="Gnk2-homologous" evidence="30">
    <location>
        <begin position="763"/>
        <end position="870"/>
    </location>
</feature>
<evidence type="ECO:0000256" key="8">
    <source>
        <dbReference type="ARBA" id="ARBA00022723"/>
    </source>
</evidence>
<evidence type="ECO:0000313" key="31">
    <source>
        <dbReference type="EMBL" id="CAG7887351.1"/>
    </source>
</evidence>
<feature type="domain" description="Protein kinase" evidence="29">
    <location>
        <begin position="1093"/>
        <end position="1373"/>
    </location>
</feature>
<evidence type="ECO:0000256" key="25">
    <source>
        <dbReference type="PROSITE-ProRule" id="PRU10141"/>
    </source>
</evidence>
<evidence type="ECO:0000313" key="32">
    <source>
        <dbReference type="Proteomes" id="UP000694005"/>
    </source>
</evidence>
<evidence type="ECO:0000256" key="17">
    <source>
        <dbReference type="ARBA" id="ARBA00022989"/>
    </source>
</evidence>
<keyword evidence="9 28" id="KW-0732">Signal</keyword>
<dbReference type="UniPathway" id="UPA00070">
    <property type="reaction ID" value="UER00117"/>
</dbReference>
<dbReference type="Pfam" id="PF01979">
    <property type="entry name" value="Amidohydro_1"/>
    <property type="match status" value="1"/>
</dbReference>
<dbReference type="GO" id="GO:0005524">
    <property type="term" value="F:ATP binding"/>
    <property type="evidence" value="ECO:0007669"/>
    <property type="project" value="UniProtKB-UniRule"/>
</dbReference>
<dbReference type="InterPro" id="IPR000719">
    <property type="entry name" value="Prot_kinase_dom"/>
</dbReference>
<evidence type="ECO:0000256" key="14">
    <source>
        <dbReference type="ARBA" id="ARBA00022833"/>
    </source>
</evidence>
<feature type="domain" description="Protein kinase" evidence="29">
    <location>
        <begin position="1774"/>
        <end position="2030"/>
    </location>
</feature>
<dbReference type="Gene3D" id="1.10.510.10">
    <property type="entry name" value="Transferase(Phosphotransferase) domain 1"/>
    <property type="match status" value="3"/>
</dbReference>
<evidence type="ECO:0000259" key="29">
    <source>
        <dbReference type="PROSITE" id="PS50011"/>
    </source>
</evidence>
<feature type="signal peptide" evidence="28">
    <location>
        <begin position="1"/>
        <end position="20"/>
    </location>
</feature>
<dbReference type="Proteomes" id="UP000694005">
    <property type="component" value="Chromosome A01"/>
</dbReference>
<feature type="transmembrane region" description="Helical" evidence="27">
    <location>
        <begin position="1714"/>
        <end position="1736"/>
    </location>
</feature>
<evidence type="ECO:0000256" key="13">
    <source>
        <dbReference type="ARBA" id="ARBA00022801"/>
    </source>
</evidence>
<dbReference type="GO" id="GO:0004674">
    <property type="term" value="F:protein serine/threonine kinase activity"/>
    <property type="evidence" value="ECO:0007669"/>
    <property type="project" value="UniProtKB-KW"/>
</dbReference>
<evidence type="ECO:0000256" key="28">
    <source>
        <dbReference type="SAM" id="SignalP"/>
    </source>
</evidence>
<feature type="chain" id="PRO_5034285197" description="Dihydroorotase, mitochondrial" evidence="28">
    <location>
        <begin position="21"/>
        <end position="2361"/>
    </location>
</feature>
<comment type="similarity">
    <text evidence="3">Belongs to the metallo-dependent hydrolases superfamily. DHOase family. Class II DHOase subfamily.</text>
</comment>
<evidence type="ECO:0000256" key="10">
    <source>
        <dbReference type="ARBA" id="ARBA00022737"/>
    </source>
</evidence>
<feature type="region of interest" description="Disordered" evidence="26">
    <location>
        <begin position="1000"/>
        <end position="1030"/>
    </location>
</feature>
<feature type="compositionally biased region" description="Pro residues" evidence="26">
    <location>
        <begin position="1000"/>
        <end position="1013"/>
    </location>
</feature>
<evidence type="ECO:0000259" key="30">
    <source>
        <dbReference type="PROSITE" id="PS51473"/>
    </source>
</evidence>
<gene>
    <name evidence="31" type="ORF">BRAPAZ1V2_A01P14270.2</name>
</gene>
<reference evidence="31 32" key="1">
    <citation type="submission" date="2021-07" db="EMBL/GenBank/DDBJ databases">
        <authorList>
            <consortium name="Genoscope - CEA"/>
            <person name="William W."/>
        </authorList>
    </citation>
    <scope>NUCLEOTIDE SEQUENCE [LARGE SCALE GENOMIC DNA]</scope>
</reference>
<keyword evidence="16" id="KW-0665">Pyrimidine biosynthesis</keyword>
<keyword evidence="12" id="KW-0418">Kinase</keyword>
<dbReference type="InterPro" id="IPR008271">
    <property type="entry name" value="Ser/Thr_kinase_AS"/>
</dbReference>
<keyword evidence="20" id="KW-0325">Glycoprotein</keyword>
<protein>
    <recommendedName>
        <fullName evidence="24">Dihydroorotase, mitochondrial</fullName>
        <ecNumber evidence="4">3.5.2.3</ecNumber>
    </recommendedName>
</protein>
<dbReference type="PANTHER" id="PTHR27002">
    <property type="entry name" value="RECEPTOR-LIKE SERINE/THREONINE-PROTEIN KINASE SD1-8"/>
    <property type="match status" value="1"/>
</dbReference>
<feature type="domain" description="Gnk2-homologous" evidence="30">
    <location>
        <begin position="1449"/>
        <end position="1556"/>
    </location>
</feature>
<evidence type="ECO:0000256" key="3">
    <source>
        <dbReference type="ARBA" id="ARBA00005631"/>
    </source>
</evidence>
<dbReference type="SUPFAM" id="SSF51556">
    <property type="entry name" value="Metallo-dependent hydrolases"/>
    <property type="match status" value="1"/>
</dbReference>
<keyword evidence="7 27" id="KW-0812">Transmembrane</keyword>
<dbReference type="CDD" id="cd14066">
    <property type="entry name" value="STKc_IRAK"/>
    <property type="match status" value="3"/>
</dbReference>
<proteinExistence type="inferred from homology"/>
<feature type="compositionally biased region" description="Basic and acidic residues" evidence="26">
    <location>
        <begin position="1014"/>
        <end position="1027"/>
    </location>
</feature>
<keyword evidence="13" id="KW-0378">Hydrolase</keyword>
<dbReference type="CDD" id="cd01294">
    <property type="entry name" value="DHOase"/>
    <property type="match status" value="1"/>
</dbReference>
<feature type="domain" description="Gnk2-homologous" evidence="30">
    <location>
        <begin position="876"/>
        <end position="989"/>
    </location>
</feature>
<evidence type="ECO:0000256" key="19">
    <source>
        <dbReference type="ARBA" id="ARBA00023170"/>
    </source>
</evidence>
<keyword evidence="18 27" id="KW-0472">Membrane</keyword>
<evidence type="ECO:0000256" key="27">
    <source>
        <dbReference type="SAM" id="Phobius"/>
    </source>
</evidence>
<feature type="domain" description="Gnk2-homologous" evidence="30">
    <location>
        <begin position="22"/>
        <end position="129"/>
    </location>
</feature>
<dbReference type="FunFam" id="1.10.510.10:FF:000129">
    <property type="entry name" value="cysteine-rich receptor-like protein kinase 10"/>
    <property type="match status" value="3"/>
</dbReference>
<keyword evidence="8" id="KW-0479">Metal-binding</keyword>
<comment type="catalytic activity">
    <reaction evidence="21">
        <text>L-seryl-[protein] + ATP = O-phospho-L-seryl-[protein] + ADP + H(+)</text>
        <dbReference type="Rhea" id="RHEA:17989"/>
        <dbReference type="Rhea" id="RHEA-COMP:9863"/>
        <dbReference type="Rhea" id="RHEA-COMP:11604"/>
        <dbReference type="ChEBI" id="CHEBI:15378"/>
        <dbReference type="ChEBI" id="CHEBI:29999"/>
        <dbReference type="ChEBI" id="CHEBI:30616"/>
        <dbReference type="ChEBI" id="CHEBI:83421"/>
        <dbReference type="ChEBI" id="CHEBI:456216"/>
    </reaction>
</comment>
<keyword evidence="14" id="KW-0862">Zinc</keyword>
<dbReference type="Gene3D" id="3.30.200.20">
    <property type="entry name" value="Phosphorylase Kinase, domain 1"/>
    <property type="match status" value="3"/>
</dbReference>
<comment type="pathway">
    <text evidence="2">Pyrimidine metabolism; UMP biosynthesis via de novo pathway; (S)-dihydroorotate from bicarbonate: step 3/3.</text>
</comment>
<evidence type="ECO:0000256" key="24">
    <source>
        <dbReference type="ARBA" id="ARBA00069884"/>
    </source>
</evidence>
<dbReference type="InterPro" id="IPR017441">
    <property type="entry name" value="Protein_kinase_ATP_BS"/>
</dbReference>
<dbReference type="Pfam" id="PF07714">
    <property type="entry name" value="PK_Tyr_Ser-Thr"/>
    <property type="match status" value="3"/>
</dbReference>
<dbReference type="EC" id="3.5.2.3" evidence="4"/>
<dbReference type="GO" id="GO:0046872">
    <property type="term" value="F:metal ion binding"/>
    <property type="evidence" value="ECO:0007669"/>
    <property type="project" value="UniProtKB-KW"/>
</dbReference>
<evidence type="ECO:0000256" key="5">
    <source>
        <dbReference type="ARBA" id="ARBA00022527"/>
    </source>
</evidence>
<evidence type="ECO:0000256" key="23">
    <source>
        <dbReference type="ARBA" id="ARBA00048492"/>
    </source>
</evidence>
<dbReference type="GO" id="GO:0006979">
    <property type="term" value="P:response to oxidative stress"/>
    <property type="evidence" value="ECO:0007669"/>
    <property type="project" value="UniProtKB-ARBA"/>
</dbReference>
<dbReference type="PROSITE" id="PS00108">
    <property type="entry name" value="PROTEIN_KINASE_ST"/>
    <property type="match status" value="3"/>
</dbReference>
<sequence>MKQRSLFLILCFAHISVGDALVSAKTCMDNNGYFRPNGTYDANRRHILSSLPSNVTSQEGLFFNSSIGQEPNRVHAVGMCIPGSILEDCFACIKSACDDLIQNCPKQTNAFSWPGEPNLCYVRYSNTSFSGSAVLDPRPLLYSSNDINSNLTEFTRIWEDLVVRMIDAASTAKSTPSSSNNFYKADIAVVTASDNIYALMQCTPDLSSGDCDNCLRQSARDYESCCGQKQGGVVMRPSCFFRWQLATYSKAFGNITVTYPPPPPPPPPPPVATLQPVDENEDSKGFSSGVVAAFTVPIVVTVFILLVLRFFRCRRRKSMQRVESDNDISTPQSSQYDFKKIEAATKKFLMSNKLGEGGFGEVYKGTLSNGTEVAVKRLSKKSGQGIREFKNEAVLVSKLQHRNLVRLLGFCLEGDEKILIYEFVPNKSLNYFIFGFEKQIQLDWSQRYNIIEGIARGILYLHQDSQLTIIHRDLKASNILLDANMNPKISDFGLSTIFATEQTRGNTRRIAGTYGYMSPEYAMHGQYSMKSDIYSFGVLVLEIISGKKNGSVYRMDESSTDGNLVTYAWRLWKNGSPLELVDPAIGRNYQSNEVTRCIHIALLCVQDNPIKRPLLSTIILMLTSNTITLAVPRLPRFIPRGRHELDLESSQSTGKSVVYSVNDVQNRVLSTVLELFFSNINILKTFLLTSVVEEEKHLTASISVPHPRFPRPRSRPLLNCYFFVFTFLARLQMLRKCTFIRWNMVEAATKRFQCEGGFGEVSWMTQTCMDNDGHFRPNGTYDTNRRLILSSLPSNVTTQEGLFFNGSIGQEPNRVYAIGICIPGSTPQDCSDCIKSASDGLIHSCPNQTNAFTWPGDPTLCYVRYSNTSFLESSDLDPHSLFFNTGDINSNLTEFTTIWEGLVVRMIDAASTAKNTPSSSNNHYKADMAPLTALENIYALMQCTPDLSSGDCDNCLRQSARDYQSCCGQKRGGVVMRPSCFFRWDLYKYSKAFDNITVASPPPPLPPMASPPPGDDHARRTNNEDSKGTPSGVVAAIIVPTVITVFILLVIGVVLCRRIMSTQRTEVESDSDISTTHSSQYDFKTIEAATNKFSRSNKLGEGGFGEVYKGTLSNGTEVAVKRLSKNSGQGIREFKNEAVLVSKLQHRNLVRLLGFCLEGDEKILIYEFVPNKSLNHFLFADPEKQSQLNWTKRYKIIGGIARGILYLHQDSQLTIIHRDLKASNILLDANMNPKISDFGLSTIFGMDQTRGNTSRIAGTYGYMSPEYAMHGQYSMKSDIYSFGVLVLEIISGKKNSKAYKMDETSTPGNLVTYVWRLWKNGSPLELVDPAIGKNYQSNEVTRCIHIALLCVQENPEDRPMLSTIILMLTSNTITVPVPRLPSFIPRSRQELDQISEGLESSQSTGRSVGHSPAVKCYENARTFVSIWLKLQQTRFQGEVKPNFFGVASVSAQRCMNRKGNFMPNGTYDANRRLILSSLPSNVTSKEGLFFNGSIGQEPDRVYAVGMCIPGSTSDDCSVCIKTASDRLIKNCTNQTNAFAWPADPTLCHVRYSNTSFLGSADLKPRVLLPKEGDIISNLTEFTKTWEDLVVRMIDAASAAKSTPSSSNNHYRADVAPLTVLQNIYALMQCTPDLSSGDCDTCLRQSARAYQSCCGQKQGGVVTRPSCFFRWDLYAYSKAFDNITVASLPPPPRLPPAYDQARTTDNNSKGISSGVVAAITVPTVVTVFILLVLGFVLCWRRESMQRTEVESDSDISTPHSSQYDFKTVEAATNKFSRHNKLGEGGFGEVYKGTLSNGTEVAVKRLSEKSGQGIREFKNEAVLVSKLQHRNLVKLLGFCLEGEEKILIYEFVPNKSLDYFLFDPEEQDQLDWTQRYKIIGGIARGILYLHQDSQLTIIHRDLKASNILLDANMNPKISDFGLSTIFGMEQTRGNTSRIAGTYGYMSPEYAMQGQYSMKSDIYSFGVLVLEIISGKKNGGVYQMDETSTPGNLVTYGAGSQKLKFDRSCKKVKQRAVRMELTITQPDDWHLHLRDGDLLHAVVPHSASNFRRAIVMPNLKPPVTTTSAAVTYRESIMEALPHGSSFDPLMTLYLTDKTHPHEIKLARESGVVYAVKLYPAGATTNSQDGVTDLFGKCLPVLEEMVKQNMPLLVHGEVTDPNIDVFDREKIFIETVLQPLIQRLPQLKVVMEHITTMDAVSFVQSCKGGFVGATVTPQHLLLNRNALFQGGFQPHNYCLPVLKREIHREAIVKAVTSGSKKFFLGTDSAPHERRRKESSCGCAGIYSAPVALSLYAKVFDEAGALDKLEAFTSFNGPDFYGLPRNSSKITLKKAPWKVPEAFSFSFGDIVPMFAGETLQWRPFFE</sequence>
<feature type="binding site" evidence="25">
    <location>
        <position position="376"/>
    </location>
    <ligand>
        <name>ATP</name>
        <dbReference type="ChEBI" id="CHEBI:30616"/>
    </ligand>
</feature>
<comment type="catalytic activity">
    <reaction evidence="22">
        <text>L-threonyl-[protein] + ATP = O-phospho-L-threonyl-[protein] + ADP + H(+)</text>
        <dbReference type="Rhea" id="RHEA:46608"/>
        <dbReference type="Rhea" id="RHEA-COMP:11060"/>
        <dbReference type="Rhea" id="RHEA-COMP:11605"/>
        <dbReference type="ChEBI" id="CHEBI:15378"/>
        <dbReference type="ChEBI" id="CHEBI:30013"/>
        <dbReference type="ChEBI" id="CHEBI:30616"/>
        <dbReference type="ChEBI" id="CHEBI:61977"/>
        <dbReference type="ChEBI" id="CHEBI:456216"/>
    </reaction>
</comment>